<dbReference type="InterPro" id="IPR025348">
    <property type="entry name" value="DUF4252"/>
</dbReference>
<dbReference type="EMBL" id="WRXN01000003">
    <property type="protein sequence ID" value="MVT08651.1"/>
    <property type="molecule type" value="Genomic_DNA"/>
</dbReference>
<dbReference type="AlphaFoldDB" id="A0A7K1U2T6"/>
<name>A0A7K1U2T6_9BACT</name>
<dbReference type="Pfam" id="PF14060">
    <property type="entry name" value="DUF4252"/>
    <property type="match status" value="1"/>
</dbReference>
<accession>A0A7K1U2T6</accession>
<dbReference type="RefSeq" id="WP_157306065.1">
    <property type="nucleotide sequence ID" value="NZ_WRXN01000003.1"/>
</dbReference>
<reference evidence="1 2" key="1">
    <citation type="submission" date="2019-12" db="EMBL/GenBank/DDBJ databases">
        <title>Chitinophaga sp. strain ysch24 (GDMCC 1.1355), whole genome shotgun sequence.</title>
        <authorList>
            <person name="Zhang X."/>
        </authorList>
    </citation>
    <scope>NUCLEOTIDE SEQUENCE [LARGE SCALE GENOMIC DNA]</scope>
    <source>
        <strain evidence="2">ysch24</strain>
    </source>
</reference>
<comment type="caution">
    <text evidence="1">The sequence shown here is derived from an EMBL/GenBank/DDBJ whole genome shotgun (WGS) entry which is preliminary data.</text>
</comment>
<gene>
    <name evidence="1" type="ORF">GO493_10295</name>
</gene>
<evidence type="ECO:0000313" key="1">
    <source>
        <dbReference type="EMBL" id="MVT08651.1"/>
    </source>
</evidence>
<keyword evidence="2" id="KW-1185">Reference proteome</keyword>
<evidence type="ECO:0000313" key="2">
    <source>
        <dbReference type="Proteomes" id="UP000461730"/>
    </source>
</evidence>
<dbReference type="Proteomes" id="UP000461730">
    <property type="component" value="Unassembled WGS sequence"/>
</dbReference>
<organism evidence="1 2">
    <name type="scientific">Chitinophaga tropicalis</name>
    <dbReference type="NCBI Taxonomy" id="2683588"/>
    <lineage>
        <taxon>Bacteria</taxon>
        <taxon>Pseudomonadati</taxon>
        <taxon>Bacteroidota</taxon>
        <taxon>Chitinophagia</taxon>
        <taxon>Chitinophagales</taxon>
        <taxon>Chitinophagaceae</taxon>
        <taxon>Chitinophaga</taxon>
    </lineage>
</organism>
<proteinExistence type="predicted"/>
<protein>
    <submittedName>
        <fullName evidence="1">DUF4252 domain-containing protein</fullName>
    </submittedName>
</protein>
<sequence length="172" mass="19671">MKYLSILVVALILVVSPAVAQKRELRKFFKEYRGESTSTFRFGLGRVMLKLASWVVPASAMSEDSVPLKHMLSHLHRMKIYTIEGYDPAHPPVKNEDVQRLKNTLINKEKYDQLVEVRDGSSLVHVLNKGKEDELGNMVILVQDETDFVIVYLKTTLKMKDVNSLVNHFAKN</sequence>